<dbReference type="InterPro" id="IPR000485">
    <property type="entry name" value="AsnC-type_HTH_dom"/>
</dbReference>
<accession>A0AA38HY10</accession>
<reference evidence="3" key="1">
    <citation type="journal article" date="2023" name="G3 (Bethesda)">
        <title>Whole genome assemblies of Zophobas morio and Tenebrio molitor.</title>
        <authorList>
            <person name="Kaur S."/>
            <person name="Stinson S.A."/>
            <person name="diCenzo G.C."/>
        </authorList>
    </citation>
    <scope>NUCLEOTIDE SEQUENCE</scope>
    <source>
        <strain evidence="3">QUZm001</strain>
    </source>
</reference>
<gene>
    <name evidence="3" type="ORF">Zmor_023878</name>
</gene>
<keyword evidence="4" id="KW-1185">Reference proteome</keyword>
<dbReference type="InterPro" id="IPR032135">
    <property type="entry name" value="DUF4817"/>
</dbReference>
<dbReference type="PANTHER" id="PTHR47326:SF1">
    <property type="entry name" value="HTH PSQ-TYPE DOMAIN-CONTAINING PROTEIN"/>
    <property type="match status" value="1"/>
</dbReference>
<dbReference type="Pfam" id="PF13404">
    <property type="entry name" value="HTH_AsnC-type"/>
    <property type="match status" value="1"/>
</dbReference>
<feature type="domain" description="HTH asnC-type" evidence="1">
    <location>
        <begin position="78"/>
        <end position="111"/>
    </location>
</feature>
<feature type="domain" description="DUF4817" evidence="2">
    <location>
        <begin position="6"/>
        <end position="55"/>
    </location>
</feature>
<evidence type="ECO:0000259" key="1">
    <source>
        <dbReference type="Pfam" id="PF13404"/>
    </source>
</evidence>
<name>A0AA38HY10_9CUCU</name>
<evidence type="ECO:0000313" key="4">
    <source>
        <dbReference type="Proteomes" id="UP001168821"/>
    </source>
</evidence>
<dbReference type="PANTHER" id="PTHR47326">
    <property type="entry name" value="TRANSPOSABLE ELEMENT TC3 TRANSPOSASE-LIKE PROTEIN"/>
    <property type="match status" value="1"/>
</dbReference>
<proteinExistence type="predicted"/>
<evidence type="ECO:0000259" key="2">
    <source>
        <dbReference type="Pfam" id="PF16087"/>
    </source>
</evidence>
<dbReference type="EMBL" id="JALNTZ010000007">
    <property type="protein sequence ID" value="KAJ3646285.1"/>
    <property type="molecule type" value="Genomic_DNA"/>
</dbReference>
<dbReference type="Gene3D" id="1.10.10.10">
    <property type="entry name" value="Winged helix-like DNA-binding domain superfamily/Winged helix DNA-binding domain"/>
    <property type="match status" value="1"/>
</dbReference>
<dbReference type="GO" id="GO:0043565">
    <property type="term" value="F:sequence-specific DNA binding"/>
    <property type="evidence" value="ECO:0007669"/>
    <property type="project" value="InterPro"/>
</dbReference>
<dbReference type="Proteomes" id="UP001168821">
    <property type="component" value="Unassembled WGS sequence"/>
</dbReference>
<dbReference type="Pfam" id="PF16087">
    <property type="entry name" value="DUF4817"/>
    <property type="match status" value="1"/>
</dbReference>
<dbReference type="AlphaFoldDB" id="A0AA38HY10"/>
<organism evidence="3 4">
    <name type="scientific">Zophobas morio</name>
    <dbReference type="NCBI Taxonomy" id="2755281"/>
    <lineage>
        <taxon>Eukaryota</taxon>
        <taxon>Metazoa</taxon>
        <taxon>Ecdysozoa</taxon>
        <taxon>Arthropoda</taxon>
        <taxon>Hexapoda</taxon>
        <taxon>Insecta</taxon>
        <taxon>Pterygota</taxon>
        <taxon>Neoptera</taxon>
        <taxon>Endopterygota</taxon>
        <taxon>Coleoptera</taxon>
        <taxon>Polyphaga</taxon>
        <taxon>Cucujiformia</taxon>
        <taxon>Tenebrionidae</taxon>
        <taxon>Zophobas</taxon>
    </lineage>
</organism>
<dbReference type="InterPro" id="IPR036388">
    <property type="entry name" value="WH-like_DNA-bd_sf"/>
</dbReference>
<comment type="caution">
    <text evidence="3">The sequence shown here is derived from an EMBL/GenBank/DDBJ whole genome shotgun (WGS) entry which is preliminary data.</text>
</comment>
<evidence type="ECO:0000313" key="3">
    <source>
        <dbReference type="EMBL" id="KAJ3646285.1"/>
    </source>
</evidence>
<evidence type="ECO:0008006" key="5">
    <source>
        <dbReference type="Google" id="ProtNLM"/>
    </source>
</evidence>
<sequence length="158" mass="18727">MPEYRIEEYVDMHFVYGECGGNARAAARRYAERFPGRRQPYRETFSTVDRRLRETRSVLPKNQEIGRGRDPDMVNIEEQIITRVEEDSSASTREIAREVGVSHWTVWRRLRESLLYPYHLQRVQSLSPNDFIPRQNFCRWIVNSNNETLGFLSSIQIC</sequence>
<protein>
    <recommendedName>
        <fullName evidence="5">DUF4817 domain-containing protein</fullName>
    </recommendedName>
</protein>